<comment type="caution">
    <text evidence="1">The sequence shown here is derived from an EMBL/GenBank/DDBJ whole genome shotgun (WGS) entry which is preliminary data.</text>
</comment>
<sequence length="60" mass="6921">MTDTTFNMIDTDEEFFTDGVPALDAYGEAIPYYCEITVTPKYGTVIDYKFYDLKTGKRMN</sequence>
<dbReference type="RefSeq" id="WP_126990335.1">
    <property type="nucleotide sequence ID" value="NZ_JTFC01000027.1"/>
</dbReference>
<dbReference type="Proteomes" id="UP000288623">
    <property type="component" value="Unassembled WGS sequence"/>
</dbReference>
<keyword evidence="2" id="KW-1185">Reference proteome</keyword>
<gene>
    <name evidence="1" type="ORF">QI30_07540</name>
</gene>
<dbReference type="OrthoDB" id="2738124at2"/>
<name>A0A433RUZ8_9BACL</name>
<accession>A0A433RUZ8</accession>
<evidence type="ECO:0000313" key="1">
    <source>
        <dbReference type="EMBL" id="RUS57104.1"/>
    </source>
</evidence>
<reference evidence="1 2" key="1">
    <citation type="submission" date="2014-11" db="EMBL/GenBank/DDBJ databases">
        <title>Genome sequence and analysis of novel Kurthia sp.</title>
        <authorList>
            <person name="Lawson J.N."/>
            <person name="Gonzalez J.E."/>
            <person name="Rinauldi L."/>
            <person name="Xuan Z."/>
            <person name="Firman A."/>
            <person name="Shaddox L."/>
            <person name="Trudeau A."/>
            <person name="Shah S."/>
            <person name="Reiman D."/>
        </authorList>
    </citation>
    <scope>NUCLEOTIDE SEQUENCE [LARGE SCALE GENOMIC DNA]</scope>
    <source>
        <strain evidence="1 2">3B1D</strain>
    </source>
</reference>
<dbReference type="EMBL" id="JTFC01000027">
    <property type="protein sequence ID" value="RUS57104.1"/>
    <property type="molecule type" value="Genomic_DNA"/>
</dbReference>
<organism evidence="1 2">
    <name type="scientific">Candidatus Kurthia intestinigallinarum</name>
    <dbReference type="NCBI Taxonomy" id="1562256"/>
    <lineage>
        <taxon>Bacteria</taxon>
        <taxon>Bacillati</taxon>
        <taxon>Bacillota</taxon>
        <taxon>Bacilli</taxon>
        <taxon>Bacillales</taxon>
        <taxon>Caryophanaceae</taxon>
        <taxon>Kurthia</taxon>
    </lineage>
</organism>
<proteinExistence type="predicted"/>
<evidence type="ECO:0000313" key="2">
    <source>
        <dbReference type="Proteomes" id="UP000288623"/>
    </source>
</evidence>
<dbReference type="AlphaFoldDB" id="A0A433RUZ8"/>
<protein>
    <submittedName>
        <fullName evidence="1">Uncharacterized protein</fullName>
    </submittedName>
</protein>